<dbReference type="PANTHER" id="PTHR46323">
    <property type="entry name" value="BETA-GALACTOSIDASE"/>
    <property type="match status" value="1"/>
</dbReference>
<dbReference type="GO" id="GO:0005990">
    <property type="term" value="P:lactose catabolic process"/>
    <property type="evidence" value="ECO:0007669"/>
    <property type="project" value="TreeGrafter"/>
</dbReference>
<dbReference type="Proteomes" id="UP000322699">
    <property type="component" value="Unassembled WGS sequence"/>
</dbReference>
<dbReference type="Gene3D" id="3.20.20.80">
    <property type="entry name" value="Glycosidases"/>
    <property type="match status" value="1"/>
</dbReference>
<dbReference type="Gene3D" id="2.60.40.10">
    <property type="entry name" value="Immunoglobulins"/>
    <property type="match status" value="1"/>
</dbReference>
<dbReference type="AlphaFoldDB" id="A0A5B1CN83"/>
<dbReference type="GO" id="GO:0004565">
    <property type="term" value="F:beta-galactosidase activity"/>
    <property type="evidence" value="ECO:0007669"/>
    <property type="project" value="UniProtKB-EC"/>
</dbReference>
<keyword evidence="4 7" id="KW-0378">Hydrolase</keyword>
<comment type="caution">
    <text evidence="7">The sequence shown here is derived from an EMBL/GenBank/DDBJ whole genome shotgun (WGS) entry which is preliminary data.</text>
</comment>
<dbReference type="InterPro" id="IPR050347">
    <property type="entry name" value="Bact_Beta-galactosidase"/>
</dbReference>
<dbReference type="Gene3D" id="2.60.120.260">
    <property type="entry name" value="Galactose-binding domain-like"/>
    <property type="match status" value="2"/>
</dbReference>
<feature type="domain" description="F5/8 type C" evidence="6">
    <location>
        <begin position="944"/>
        <end position="1098"/>
    </location>
</feature>
<dbReference type="EMBL" id="VRLW01000001">
    <property type="protein sequence ID" value="KAA1260734.1"/>
    <property type="molecule type" value="Genomic_DNA"/>
</dbReference>
<gene>
    <name evidence="7" type="primary">lacZ_6</name>
    <name evidence="7" type="ORF">LF1_32750</name>
</gene>
<keyword evidence="5 7" id="KW-0326">Glycosidase</keyword>
<dbReference type="GO" id="GO:0009341">
    <property type="term" value="C:beta-galactosidase complex"/>
    <property type="evidence" value="ECO:0007669"/>
    <property type="project" value="TreeGrafter"/>
</dbReference>
<dbReference type="RefSeq" id="WP_235033334.1">
    <property type="nucleotide sequence ID" value="NZ_LWSK01000139.1"/>
</dbReference>
<comment type="catalytic activity">
    <reaction evidence="1">
        <text>Hydrolysis of terminal non-reducing beta-D-galactose residues in beta-D-galactosides.</text>
        <dbReference type="EC" id="3.2.1.23"/>
    </reaction>
</comment>
<evidence type="ECO:0000256" key="3">
    <source>
        <dbReference type="ARBA" id="ARBA00012756"/>
    </source>
</evidence>
<dbReference type="InterPro" id="IPR036156">
    <property type="entry name" value="Beta-gal/glucu_dom_sf"/>
</dbReference>
<dbReference type="PANTHER" id="PTHR46323:SF2">
    <property type="entry name" value="BETA-GALACTOSIDASE"/>
    <property type="match status" value="1"/>
</dbReference>
<organism evidence="7 8">
    <name type="scientific">Rubripirellula obstinata</name>
    <dbReference type="NCBI Taxonomy" id="406547"/>
    <lineage>
        <taxon>Bacteria</taxon>
        <taxon>Pseudomonadati</taxon>
        <taxon>Planctomycetota</taxon>
        <taxon>Planctomycetia</taxon>
        <taxon>Pirellulales</taxon>
        <taxon>Pirellulaceae</taxon>
        <taxon>Rubripirellula</taxon>
    </lineage>
</organism>
<evidence type="ECO:0000256" key="4">
    <source>
        <dbReference type="ARBA" id="ARBA00022801"/>
    </source>
</evidence>
<dbReference type="Pfam" id="PF00754">
    <property type="entry name" value="F5_F8_type_C"/>
    <property type="match status" value="1"/>
</dbReference>
<dbReference type="EC" id="3.2.1.23" evidence="3"/>
<reference evidence="7 8" key="1">
    <citation type="submission" date="2019-08" db="EMBL/GenBank/DDBJ databases">
        <title>Deep-cultivation of Planctomycetes and their phenomic and genomic characterization uncovers novel biology.</title>
        <authorList>
            <person name="Wiegand S."/>
            <person name="Jogler M."/>
            <person name="Boedeker C."/>
            <person name="Pinto D."/>
            <person name="Vollmers J."/>
            <person name="Rivas-Marin E."/>
            <person name="Kohn T."/>
            <person name="Peeters S.H."/>
            <person name="Heuer A."/>
            <person name="Rast P."/>
            <person name="Oberbeckmann S."/>
            <person name="Bunk B."/>
            <person name="Jeske O."/>
            <person name="Meyerdierks A."/>
            <person name="Storesund J.E."/>
            <person name="Kallscheuer N."/>
            <person name="Luecker S."/>
            <person name="Lage O.M."/>
            <person name="Pohl T."/>
            <person name="Merkel B.J."/>
            <person name="Hornburger P."/>
            <person name="Mueller R.-W."/>
            <person name="Bruemmer F."/>
            <person name="Labrenz M."/>
            <person name="Spormann A.M."/>
            <person name="Op Den Camp H."/>
            <person name="Overmann J."/>
            <person name="Amann R."/>
            <person name="Jetten M.S.M."/>
            <person name="Mascher T."/>
            <person name="Medema M.H."/>
            <person name="Devos D.P."/>
            <person name="Kaster A.-K."/>
            <person name="Ovreas L."/>
            <person name="Rohde M."/>
            <person name="Galperin M.Y."/>
            <person name="Jogler C."/>
        </authorList>
    </citation>
    <scope>NUCLEOTIDE SEQUENCE [LARGE SCALE GENOMIC DNA]</scope>
    <source>
        <strain evidence="7 8">LF1</strain>
    </source>
</reference>
<keyword evidence="8" id="KW-1185">Reference proteome</keyword>
<dbReference type="Pfam" id="PF00703">
    <property type="entry name" value="Glyco_hydro_2"/>
    <property type="match status" value="1"/>
</dbReference>
<evidence type="ECO:0000313" key="7">
    <source>
        <dbReference type="EMBL" id="KAA1260734.1"/>
    </source>
</evidence>
<evidence type="ECO:0000256" key="5">
    <source>
        <dbReference type="ARBA" id="ARBA00023295"/>
    </source>
</evidence>
<dbReference type="InterPro" id="IPR000421">
    <property type="entry name" value="FA58C"/>
</dbReference>
<protein>
    <recommendedName>
        <fullName evidence="3">beta-galactosidase</fullName>
        <ecNumber evidence="3">3.2.1.23</ecNumber>
    </recommendedName>
</protein>
<dbReference type="InterPro" id="IPR017853">
    <property type="entry name" value="GH"/>
</dbReference>
<dbReference type="InterPro" id="IPR006104">
    <property type="entry name" value="Glyco_hydro_2_N"/>
</dbReference>
<proteinExistence type="inferred from homology"/>
<dbReference type="InterPro" id="IPR006102">
    <property type="entry name" value="Ig-like_GH2"/>
</dbReference>
<sequence length="1100" mass="123955">MKNSMTSIVSTILFVSIFLQGTLLGDTKKAASEMDLSGPWAFQMDRQDKGLDEKWFLSDLQDTIMLPGSMPQRRKGILVDYDTEFTGNIWKEYPDGKSWVDDENYKPYLSEDQFRYPFWLIPDYHYVGAAWYQKEVTIPENWIGKPVELHLERPHWETQLWVNEKQVGQQDALGVPHRYDVGEFLQPGENKITLRVDNRVKEIRVGDDAHSVSDNTQGNWNGIVGKIKLAQRASVFIANVKIFPNVENKTARLEIELKNTTDAKQAGRLKISAKTIGSLKAHTVSVKSTDFEGESGDQIVVVDYPMGDDVRLWDEFNPNVYQLTVELDSDSSRDAWSGNFGMREIRQVGRGLEINGRPAFFRGTLECCIFPKTGYPPTTTEPWERIIKVCQAHGLNHIRFHSWCPPKAAFEAADKLGFYYQVEASAWATNLGSGKPIDQWVYDESERLVAEYGNHPSFCLMAYGNEPHGKNHKAYLTEFVNYWKPRDSRRLYTTAAGWPLIPENDFHNAHNIRIQAWNANLNGIINKEAPQSDYDWKRLIKQLDAPVISHEIGQWCVYPNFREIPKYDGVFKATNFEIFRDSLKAKGLFDLADDYVKASGKLQALCYKADIEAALRTEGFAGFQLLDLHDFPGQGTALIGVLDPFWDEKGYISPEEFRQFSNETVPLARFKKMIFTSDESVECSIEVAHYGEHEIDSVVPAWKVVNDQGELVREGTLDQTNLSWGNGQQLGTLSETFDVKKATQFQLQVNVAGFTNRWDFWVYPKNLPPVNEDILVVSTLNEEALTKLKDGGKVLLTVKKGSIKQGKGGEVAVGFSSIFWNTAWTNGQKPHTLGILCDPKHPALADFPTEFHSNWQWWDAMLHSNAISIEGLENKPEPIVRIIDDWVTNRNLAMIFEATIGDGKLIVSGVDLQSDLETRPEATQLLFSLKNYMGSDQFAPTSEVSPDEILSMFKTPAELVMSDAVAVADSFEKQYEAANAIDGDPATMWHTAWKAEVSDYPHSLKIELANPIEIEAFNLLPRQDGNRNGFIAEYEIYVSNDAKQQGELAAKGILSADATLKSIELSEPVTGQFITIIATKGFGADKSASLAEFSVKAAQK</sequence>
<evidence type="ECO:0000259" key="6">
    <source>
        <dbReference type="PROSITE" id="PS50022"/>
    </source>
</evidence>
<dbReference type="SUPFAM" id="SSF49303">
    <property type="entry name" value="beta-Galactosidase/glucuronidase domain"/>
    <property type="match status" value="1"/>
</dbReference>
<name>A0A5B1CN83_9BACT</name>
<dbReference type="SUPFAM" id="SSF51445">
    <property type="entry name" value="(Trans)glycosidases"/>
    <property type="match status" value="1"/>
</dbReference>
<comment type="similarity">
    <text evidence="2">Belongs to the glycosyl hydrolase 2 family.</text>
</comment>
<dbReference type="InterPro" id="IPR013783">
    <property type="entry name" value="Ig-like_fold"/>
</dbReference>
<evidence type="ECO:0000313" key="8">
    <source>
        <dbReference type="Proteomes" id="UP000322699"/>
    </source>
</evidence>
<evidence type="ECO:0000256" key="2">
    <source>
        <dbReference type="ARBA" id="ARBA00007401"/>
    </source>
</evidence>
<dbReference type="PROSITE" id="PS50022">
    <property type="entry name" value="FA58C_3"/>
    <property type="match status" value="1"/>
</dbReference>
<dbReference type="InterPro" id="IPR008979">
    <property type="entry name" value="Galactose-bd-like_sf"/>
</dbReference>
<evidence type="ECO:0000256" key="1">
    <source>
        <dbReference type="ARBA" id="ARBA00001412"/>
    </source>
</evidence>
<dbReference type="Pfam" id="PF02837">
    <property type="entry name" value="Glyco_hydro_2_N"/>
    <property type="match status" value="1"/>
</dbReference>
<dbReference type="SUPFAM" id="SSF49785">
    <property type="entry name" value="Galactose-binding domain-like"/>
    <property type="match status" value="2"/>
</dbReference>
<accession>A0A5B1CN83</accession>